<protein>
    <submittedName>
        <fullName evidence="2">Uncharacterized protein</fullName>
    </submittedName>
</protein>
<dbReference type="AlphaFoldDB" id="A0A9D1SA92"/>
<dbReference type="Proteomes" id="UP000824093">
    <property type="component" value="Unassembled WGS sequence"/>
</dbReference>
<reference evidence="2" key="2">
    <citation type="journal article" date="2021" name="PeerJ">
        <title>Extensive microbial diversity within the chicken gut microbiome revealed by metagenomics and culture.</title>
        <authorList>
            <person name="Gilroy R."/>
            <person name="Ravi A."/>
            <person name="Getino M."/>
            <person name="Pursley I."/>
            <person name="Horton D.L."/>
            <person name="Alikhan N.F."/>
            <person name="Baker D."/>
            <person name="Gharbi K."/>
            <person name="Hall N."/>
            <person name="Watson M."/>
            <person name="Adriaenssens E.M."/>
            <person name="Foster-Nyarko E."/>
            <person name="Jarju S."/>
            <person name="Secka A."/>
            <person name="Antonio M."/>
            <person name="Oren A."/>
            <person name="Chaudhuri R.R."/>
            <person name="La Ragione R."/>
            <person name="Hildebrand F."/>
            <person name="Pallen M.J."/>
        </authorList>
    </citation>
    <scope>NUCLEOTIDE SEQUENCE</scope>
    <source>
        <strain evidence="2">CHK195-15760</strain>
    </source>
</reference>
<accession>A0A9D1SA92</accession>
<comment type="caution">
    <text evidence="2">The sequence shown here is derived from an EMBL/GenBank/DDBJ whole genome shotgun (WGS) entry which is preliminary data.</text>
</comment>
<organism evidence="2 3">
    <name type="scientific">Candidatus Merdicola faecigallinarum</name>
    <dbReference type="NCBI Taxonomy" id="2840862"/>
    <lineage>
        <taxon>Bacteria</taxon>
        <taxon>Bacillati</taxon>
        <taxon>Bacillota</taxon>
        <taxon>Clostridia</taxon>
        <taxon>Candidatus Merdicola</taxon>
    </lineage>
</organism>
<evidence type="ECO:0000313" key="2">
    <source>
        <dbReference type="EMBL" id="HIU52297.1"/>
    </source>
</evidence>
<evidence type="ECO:0000256" key="1">
    <source>
        <dbReference type="SAM" id="Phobius"/>
    </source>
</evidence>
<dbReference type="EMBL" id="DVNH01000050">
    <property type="protein sequence ID" value="HIU52297.1"/>
    <property type="molecule type" value="Genomic_DNA"/>
</dbReference>
<evidence type="ECO:0000313" key="3">
    <source>
        <dbReference type="Proteomes" id="UP000824093"/>
    </source>
</evidence>
<keyword evidence="1" id="KW-1133">Transmembrane helix</keyword>
<name>A0A9D1SA92_9FIRM</name>
<feature type="transmembrane region" description="Helical" evidence="1">
    <location>
        <begin position="7"/>
        <end position="25"/>
    </location>
</feature>
<gene>
    <name evidence="2" type="ORF">IAB70_06785</name>
</gene>
<proteinExistence type="predicted"/>
<sequence length="49" mass="5330">MFEALKKTIAVCLIGLGLGILFVLLLPMTGWLFVIGVAIICIGFMWLSC</sequence>
<reference evidence="2" key="1">
    <citation type="submission" date="2020-10" db="EMBL/GenBank/DDBJ databases">
        <authorList>
            <person name="Gilroy R."/>
        </authorList>
    </citation>
    <scope>NUCLEOTIDE SEQUENCE</scope>
    <source>
        <strain evidence="2">CHK195-15760</strain>
    </source>
</reference>
<keyword evidence="1" id="KW-0812">Transmembrane</keyword>
<keyword evidence="1" id="KW-0472">Membrane</keyword>